<dbReference type="GO" id="GO:0045948">
    <property type="term" value="P:positive regulation of translational initiation"/>
    <property type="evidence" value="ECO:0007669"/>
    <property type="project" value="TreeGrafter"/>
</dbReference>
<evidence type="ECO:0000256" key="3">
    <source>
        <dbReference type="ARBA" id="ARBA00022490"/>
    </source>
</evidence>
<keyword evidence="7 8" id="KW-0694">RNA-binding</keyword>
<dbReference type="CDD" id="cd12412">
    <property type="entry name" value="RRM_DAZL_BOULE"/>
    <property type="match status" value="1"/>
</dbReference>
<evidence type="ECO:0000256" key="5">
    <source>
        <dbReference type="ARBA" id="ARBA00022845"/>
    </source>
</evidence>
<dbReference type="GO" id="GO:0051321">
    <property type="term" value="P:meiotic cell cycle"/>
    <property type="evidence" value="ECO:0007669"/>
    <property type="project" value="UniProtKB-ARBA"/>
</dbReference>
<evidence type="ECO:0000256" key="7">
    <source>
        <dbReference type="ARBA" id="ARBA00022884"/>
    </source>
</evidence>
<dbReference type="PANTHER" id="PTHR11176:SF57">
    <property type="entry name" value="PROTEIN BOULE"/>
    <property type="match status" value="1"/>
</dbReference>
<proteinExistence type="predicted"/>
<evidence type="ECO:0000256" key="2">
    <source>
        <dbReference type="ARBA" id="ARBA00022473"/>
    </source>
</evidence>
<keyword evidence="3" id="KW-0963">Cytoplasm</keyword>
<sequence length="277" mass="30792">MPQRVFKRKSNGKSNKNFESSFEELRIDDAESRRKSDANASTLSKIESGFQGGSLIPNRIFVGGIATSVTEWDLRSRFLSYGTVKAVKIIRDHLGISKGYGFITFNSKDEAKRALEKTEMTFKGRKLNIAPAIKKQSYRSEAQSLSEVYAESYSGSSIAEQDNSRKCNMVYSQTSEYPGFTGLEVATNSYDNLNPYNEGGISLSATDLQSAYGNTQVNIVPYPTLVYLPQQAFQCPGASNSECSPGTLYDKPVLQLLEHCNTSVQKLPAWIALFRQY</sequence>
<evidence type="ECO:0000259" key="9">
    <source>
        <dbReference type="PROSITE" id="PS50102"/>
    </source>
</evidence>
<evidence type="ECO:0000313" key="10">
    <source>
        <dbReference type="EMBL" id="GFY71921.1"/>
    </source>
</evidence>
<name>A0A8X6YFF8_9ARAC</name>
<evidence type="ECO:0000256" key="4">
    <source>
        <dbReference type="ARBA" id="ARBA00022782"/>
    </source>
</evidence>
<dbReference type="InterPro" id="IPR012677">
    <property type="entry name" value="Nucleotide-bd_a/b_plait_sf"/>
</dbReference>
<dbReference type="InterPro" id="IPR035979">
    <property type="entry name" value="RBD_domain_sf"/>
</dbReference>
<accession>A0A8X6YFF8</accession>
<dbReference type="GO" id="GO:0030154">
    <property type="term" value="P:cell differentiation"/>
    <property type="evidence" value="ECO:0007669"/>
    <property type="project" value="UniProtKB-KW"/>
</dbReference>
<evidence type="ECO:0000313" key="11">
    <source>
        <dbReference type="Proteomes" id="UP000886998"/>
    </source>
</evidence>
<feature type="domain" description="RRM" evidence="9">
    <location>
        <begin position="58"/>
        <end position="134"/>
    </location>
</feature>
<dbReference type="Gene3D" id="3.30.70.330">
    <property type="match status" value="1"/>
</dbReference>
<dbReference type="GO" id="GO:0008494">
    <property type="term" value="F:translation activator activity"/>
    <property type="evidence" value="ECO:0007669"/>
    <property type="project" value="TreeGrafter"/>
</dbReference>
<dbReference type="Pfam" id="PF00076">
    <property type="entry name" value="RRM_1"/>
    <property type="match status" value="1"/>
</dbReference>
<dbReference type="SUPFAM" id="SSF54928">
    <property type="entry name" value="RNA-binding domain, RBD"/>
    <property type="match status" value="1"/>
</dbReference>
<dbReference type="Proteomes" id="UP000886998">
    <property type="component" value="Unassembled WGS sequence"/>
</dbReference>
<evidence type="ECO:0000256" key="1">
    <source>
        <dbReference type="ARBA" id="ARBA00004496"/>
    </source>
</evidence>
<keyword evidence="2" id="KW-0217">Developmental protein</keyword>
<dbReference type="GO" id="GO:0005737">
    <property type="term" value="C:cytoplasm"/>
    <property type="evidence" value="ECO:0007669"/>
    <property type="project" value="UniProtKB-SubCell"/>
</dbReference>
<dbReference type="SMART" id="SM00360">
    <property type="entry name" value="RRM"/>
    <property type="match status" value="1"/>
</dbReference>
<evidence type="ECO:0000256" key="6">
    <source>
        <dbReference type="ARBA" id="ARBA00022871"/>
    </source>
</evidence>
<gene>
    <name evidence="10" type="primary">bol</name>
    <name evidence="10" type="ORF">TNIN_364251</name>
</gene>
<evidence type="ECO:0000256" key="8">
    <source>
        <dbReference type="PROSITE-ProRule" id="PRU00176"/>
    </source>
</evidence>
<dbReference type="GO" id="GO:0003730">
    <property type="term" value="F:mRNA 3'-UTR binding"/>
    <property type="evidence" value="ECO:0007669"/>
    <property type="project" value="TreeGrafter"/>
</dbReference>
<keyword evidence="6" id="KW-0744">Spermatogenesis</keyword>
<dbReference type="PANTHER" id="PTHR11176">
    <property type="entry name" value="BOULE-RELATED"/>
    <property type="match status" value="1"/>
</dbReference>
<reference evidence="10" key="1">
    <citation type="submission" date="2020-08" db="EMBL/GenBank/DDBJ databases">
        <title>Multicomponent nature underlies the extraordinary mechanical properties of spider dragline silk.</title>
        <authorList>
            <person name="Kono N."/>
            <person name="Nakamura H."/>
            <person name="Mori M."/>
            <person name="Yoshida Y."/>
            <person name="Ohtoshi R."/>
            <person name="Malay A.D."/>
            <person name="Moran D.A.P."/>
            <person name="Tomita M."/>
            <person name="Numata K."/>
            <person name="Arakawa K."/>
        </authorList>
    </citation>
    <scope>NUCLEOTIDE SEQUENCE</scope>
</reference>
<dbReference type="OrthoDB" id="762982at2759"/>
<dbReference type="AlphaFoldDB" id="A0A8X6YFF8"/>
<dbReference type="PROSITE" id="PS50102">
    <property type="entry name" value="RRM"/>
    <property type="match status" value="1"/>
</dbReference>
<dbReference type="InterPro" id="IPR034988">
    <property type="entry name" value="DAZ_BOULE_RRM"/>
</dbReference>
<keyword evidence="4" id="KW-0221">Differentiation</keyword>
<dbReference type="GO" id="GO:0070935">
    <property type="term" value="P:3'-UTR-mediated mRNA stabilization"/>
    <property type="evidence" value="ECO:0007669"/>
    <property type="project" value="TreeGrafter"/>
</dbReference>
<dbReference type="GO" id="GO:0007283">
    <property type="term" value="P:spermatogenesis"/>
    <property type="evidence" value="ECO:0007669"/>
    <property type="project" value="UniProtKB-KW"/>
</dbReference>
<comment type="caution">
    <text evidence="10">The sequence shown here is derived from an EMBL/GenBank/DDBJ whole genome shotgun (WGS) entry which is preliminary data.</text>
</comment>
<dbReference type="EMBL" id="BMAV01019159">
    <property type="protein sequence ID" value="GFY71921.1"/>
    <property type="molecule type" value="Genomic_DNA"/>
</dbReference>
<dbReference type="InterPro" id="IPR000504">
    <property type="entry name" value="RRM_dom"/>
</dbReference>
<dbReference type="FunFam" id="3.30.70.330:FF:000167">
    <property type="entry name" value="protein boule-like isoform X1"/>
    <property type="match status" value="1"/>
</dbReference>
<keyword evidence="5" id="KW-0810">Translation regulation</keyword>
<protein>
    <submittedName>
        <fullName evidence="10">Protein boule</fullName>
    </submittedName>
</protein>
<organism evidence="10 11">
    <name type="scientific">Trichonephila inaurata madagascariensis</name>
    <dbReference type="NCBI Taxonomy" id="2747483"/>
    <lineage>
        <taxon>Eukaryota</taxon>
        <taxon>Metazoa</taxon>
        <taxon>Ecdysozoa</taxon>
        <taxon>Arthropoda</taxon>
        <taxon>Chelicerata</taxon>
        <taxon>Arachnida</taxon>
        <taxon>Araneae</taxon>
        <taxon>Araneomorphae</taxon>
        <taxon>Entelegynae</taxon>
        <taxon>Araneoidea</taxon>
        <taxon>Nephilidae</taxon>
        <taxon>Trichonephila</taxon>
        <taxon>Trichonephila inaurata</taxon>
    </lineage>
</organism>
<comment type="subcellular location">
    <subcellularLocation>
        <location evidence="1">Cytoplasm</location>
    </subcellularLocation>
</comment>
<keyword evidence="11" id="KW-1185">Reference proteome</keyword>